<dbReference type="InterPro" id="IPR027417">
    <property type="entry name" value="P-loop_NTPase"/>
</dbReference>
<reference evidence="2 3" key="1">
    <citation type="journal article" date="2021" name="Arch. Microbiol.">
        <title>Thalassobius aquimarinus sp. nov., isolated from the Sea of Japan seashore.</title>
        <authorList>
            <person name="Kurilenko V.V."/>
            <person name="Romanenko L.A."/>
            <person name="Chernysheva N.Y."/>
            <person name="Velansky P.V."/>
            <person name="Tekutyeva L.A."/>
            <person name="Isaeva M.P."/>
            <person name="Mikhailov V.V."/>
        </authorList>
    </citation>
    <scope>NUCLEOTIDE SEQUENCE [LARGE SCALE GENOMIC DNA]</scope>
    <source>
        <strain evidence="2 3">KMM 8518</strain>
    </source>
</reference>
<comment type="caution">
    <text evidence="2">The sequence shown here is derived from an EMBL/GenBank/DDBJ whole genome shotgun (WGS) entry which is preliminary data.</text>
</comment>
<organism evidence="2 3">
    <name type="scientific">Thalassovita aquimarina</name>
    <dbReference type="NCBI Taxonomy" id="2785917"/>
    <lineage>
        <taxon>Bacteria</taxon>
        <taxon>Pseudomonadati</taxon>
        <taxon>Pseudomonadota</taxon>
        <taxon>Alphaproteobacteria</taxon>
        <taxon>Rhodobacterales</taxon>
        <taxon>Roseobacteraceae</taxon>
        <taxon>Thalassovita</taxon>
    </lineage>
</organism>
<dbReference type="Proteomes" id="UP001195941">
    <property type="component" value="Unassembled WGS sequence"/>
</dbReference>
<protein>
    <recommendedName>
        <fullName evidence="4">Sulfotransferase family protein</fullName>
    </recommendedName>
</protein>
<dbReference type="RefSeq" id="WP_212699607.1">
    <property type="nucleotide sequence ID" value="NZ_JADMKU010000002.1"/>
</dbReference>
<feature type="region of interest" description="Disordered" evidence="1">
    <location>
        <begin position="1"/>
        <end position="31"/>
    </location>
</feature>
<proteinExistence type="predicted"/>
<evidence type="ECO:0000313" key="3">
    <source>
        <dbReference type="Proteomes" id="UP001195941"/>
    </source>
</evidence>
<gene>
    <name evidence="2" type="ORF">IT775_03020</name>
</gene>
<sequence length="390" mass="44708">MGNEKAKARLRLSHPLQRSTPHGKRRRPFDGVRHSRNRAFGLKLICHIGTPKTASTLIQNSFDANPHWLADRGIAYGKLLAPDPNHITLFFACANKLHDFARDYGIRSMDELRAFRTKLKDRMLWHIDQVNDFAHTMVMSSENLTGNMYHPDEIARLKEMLAPHFEDIKIVVYVRRQDDAILSMYGEYMRRGFSAARFRDFVDVCLGPRSPTSYLYYRGQLSKWIEVWGRENIIVRRFAPGAFINGDILSDFMAIVQGSREPDMDGFEISTDDNRGLSAPALEFLRQLQPHVPFIKDGQPNEQRTLLTPYISLLPTKPRPVMDQALADHIMRRFGPANAWLKETFFPDLEGPFFPERPARPEQGNLGQISTQEFADLTGNLLSKIGIVKK</sequence>
<accession>A0ABS5HMA1</accession>
<evidence type="ECO:0008006" key="4">
    <source>
        <dbReference type="Google" id="ProtNLM"/>
    </source>
</evidence>
<dbReference type="Gene3D" id="3.40.50.300">
    <property type="entry name" value="P-loop containing nucleotide triphosphate hydrolases"/>
    <property type="match status" value="1"/>
</dbReference>
<evidence type="ECO:0000313" key="2">
    <source>
        <dbReference type="EMBL" id="MBR9650094.1"/>
    </source>
</evidence>
<evidence type="ECO:0000256" key="1">
    <source>
        <dbReference type="SAM" id="MobiDB-lite"/>
    </source>
</evidence>
<dbReference type="SUPFAM" id="SSF52540">
    <property type="entry name" value="P-loop containing nucleoside triphosphate hydrolases"/>
    <property type="match status" value="1"/>
</dbReference>
<name>A0ABS5HMA1_9RHOB</name>
<dbReference type="EMBL" id="JADMKU010000002">
    <property type="protein sequence ID" value="MBR9650094.1"/>
    <property type="molecule type" value="Genomic_DNA"/>
</dbReference>
<keyword evidence="3" id="KW-1185">Reference proteome</keyword>